<dbReference type="RefSeq" id="WP_054255442.1">
    <property type="nucleotide sequence ID" value="NZ_CYIG01000007.1"/>
</dbReference>
<dbReference type="Proteomes" id="UP000183656">
    <property type="component" value="Unassembled WGS sequence"/>
</dbReference>
<gene>
    <name evidence="1" type="ORF">SAMN04489707_1001189</name>
</gene>
<evidence type="ECO:0000313" key="2">
    <source>
        <dbReference type="Proteomes" id="UP000183656"/>
    </source>
</evidence>
<evidence type="ECO:0000313" key="1">
    <source>
        <dbReference type="EMBL" id="SFU31482.1"/>
    </source>
</evidence>
<accession>A0A1I7F5L7</accession>
<dbReference type="OrthoDB" id="8812397at2"/>
<dbReference type="AlphaFoldDB" id="A0A1I7F5L7"/>
<dbReference type="STRING" id="343013.SAMN04489707_1001189"/>
<reference evidence="1 2" key="1">
    <citation type="submission" date="2016-10" db="EMBL/GenBank/DDBJ databases">
        <authorList>
            <person name="de Groot N.N."/>
        </authorList>
    </citation>
    <scope>NUCLEOTIDE SEQUENCE [LARGE SCALE GENOMIC DNA]</scope>
    <source>
        <strain evidence="1 2">R-24608</strain>
    </source>
</reference>
<protein>
    <submittedName>
        <fullName evidence="1">Uncharacterized protein</fullName>
    </submittedName>
</protein>
<keyword evidence="2" id="KW-1185">Reference proteome</keyword>
<organism evidence="1 2">
    <name type="scientific">Paenacidovorax caeni</name>
    <dbReference type="NCBI Taxonomy" id="343013"/>
    <lineage>
        <taxon>Bacteria</taxon>
        <taxon>Pseudomonadati</taxon>
        <taxon>Pseudomonadota</taxon>
        <taxon>Betaproteobacteria</taxon>
        <taxon>Burkholderiales</taxon>
        <taxon>Comamonadaceae</taxon>
        <taxon>Paenacidovorax</taxon>
    </lineage>
</organism>
<proteinExistence type="predicted"/>
<sequence length="167" mass="17572">MELSISLGDLRAYGQGLRDAPAYTDQVLRVAMTEATLLLQREWQERLPRGASDITAASITSDVASTPAGVLGVVGSSQPSALFVELGTRPHMPPAQALEPWVKAVLGIREPKEVKSVAFLVARKIAREGTPAQYPMARAASAIEGQILAMFEQGAAKVAAYLAGGGT</sequence>
<dbReference type="EMBL" id="FPBX01000001">
    <property type="protein sequence ID" value="SFU31482.1"/>
    <property type="molecule type" value="Genomic_DNA"/>
</dbReference>
<name>A0A1I7F5L7_9BURK</name>